<name>A0ACB8QY23_9AGAM</name>
<comment type="caution">
    <text evidence="1">The sequence shown here is derived from an EMBL/GenBank/DDBJ whole genome shotgun (WGS) entry which is preliminary data.</text>
</comment>
<dbReference type="EMBL" id="MU273470">
    <property type="protein sequence ID" value="KAI0036545.1"/>
    <property type="molecule type" value="Genomic_DNA"/>
</dbReference>
<organism evidence="1 2">
    <name type="scientific">Vararia minispora EC-137</name>
    <dbReference type="NCBI Taxonomy" id="1314806"/>
    <lineage>
        <taxon>Eukaryota</taxon>
        <taxon>Fungi</taxon>
        <taxon>Dikarya</taxon>
        <taxon>Basidiomycota</taxon>
        <taxon>Agaricomycotina</taxon>
        <taxon>Agaricomycetes</taxon>
        <taxon>Russulales</taxon>
        <taxon>Lachnocladiaceae</taxon>
        <taxon>Vararia</taxon>
    </lineage>
</organism>
<keyword evidence="2" id="KW-1185">Reference proteome</keyword>
<evidence type="ECO:0000313" key="1">
    <source>
        <dbReference type="EMBL" id="KAI0036545.1"/>
    </source>
</evidence>
<feature type="non-terminal residue" evidence="1">
    <location>
        <position position="1"/>
    </location>
</feature>
<proteinExistence type="predicted"/>
<dbReference type="Proteomes" id="UP000814128">
    <property type="component" value="Unassembled WGS sequence"/>
</dbReference>
<gene>
    <name evidence="1" type="ORF">K488DRAFT_40963</name>
</gene>
<reference evidence="1" key="1">
    <citation type="submission" date="2021-02" db="EMBL/GenBank/DDBJ databases">
        <authorList>
            <consortium name="DOE Joint Genome Institute"/>
            <person name="Ahrendt S."/>
            <person name="Looney B.P."/>
            <person name="Miyauchi S."/>
            <person name="Morin E."/>
            <person name="Drula E."/>
            <person name="Courty P.E."/>
            <person name="Chicoki N."/>
            <person name="Fauchery L."/>
            <person name="Kohler A."/>
            <person name="Kuo A."/>
            <person name="Labutti K."/>
            <person name="Pangilinan J."/>
            <person name="Lipzen A."/>
            <person name="Riley R."/>
            <person name="Andreopoulos W."/>
            <person name="He G."/>
            <person name="Johnson J."/>
            <person name="Barry K.W."/>
            <person name="Grigoriev I.V."/>
            <person name="Nagy L."/>
            <person name="Hibbett D."/>
            <person name="Henrissat B."/>
            <person name="Matheny P.B."/>
            <person name="Labbe J."/>
            <person name="Martin F."/>
        </authorList>
    </citation>
    <scope>NUCLEOTIDE SEQUENCE</scope>
    <source>
        <strain evidence="1">EC-137</strain>
    </source>
</reference>
<accession>A0ACB8QY23</accession>
<reference evidence="1" key="2">
    <citation type="journal article" date="2022" name="New Phytol.">
        <title>Evolutionary transition to the ectomycorrhizal habit in the genomes of a hyperdiverse lineage of mushroom-forming fungi.</title>
        <authorList>
            <person name="Looney B."/>
            <person name="Miyauchi S."/>
            <person name="Morin E."/>
            <person name="Drula E."/>
            <person name="Courty P.E."/>
            <person name="Kohler A."/>
            <person name="Kuo A."/>
            <person name="LaButti K."/>
            <person name="Pangilinan J."/>
            <person name="Lipzen A."/>
            <person name="Riley R."/>
            <person name="Andreopoulos W."/>
            <person name="He G."/>
            <person name="Johnson J."/>
            <person name="Nolan M."/>
            <person name="Tritt A."/>
            <person name="Barry K.W."/>
            <person name="Grigoriev I.V."/>
            <person name="Nagy L.G."/>
            <person name="Hibbett D."/>
            <person name="Henrissat B."/>
            <person name="Matheny P.B."/>
            <person name="Labbe J."/>
            <person name="Martin F.M."/>
        </authorList>
    </citation>
    <scope>NUCLEOTIDE SEQUENCE</scope>
    <source>
        <strain evidence="1">EC-137</strain>
    </source>
</reference>
<sequence length="307" mass="32761">KRQRSRSQSLTPPPELTYTQKQNARQVVRDTLAPPLRRLESPTWEADESTDTIDLDPELARIAAAARSRVASQGSVSGEDSRALAIEQGGGPEKVAVCVRWTPHPLDTAGEPSVMEFNLGRHESFSSICNEVADDVGILVSSLVLMHNGVKVVPSATPHSLKFWAEGELDASDKNTHEYLRSHRNDGPAPTVSATPSGSQETHSSGTESEVEPPAEGDNGTFKLIIRAGGEIKDVTVTVRPTTTAGAIVRAFLKRAGLADKYPEGKSRRKSLVGGPGLIVDGSKMDPGAPIADADLEDGDMVEIKLS</sequence>
<protein>
    <submittedName>
        <fullName evidence="1">Uncharacterized protein</fullName>
    </submittedName>
</protein>
<evidence type="ECO:0000313" key="2">
    <source>
        <dbReference type="Proteomes" id="UP000814128"/>
    </source>
</evidence>